<proteinExistence type="inferred from homology"/>
<dbReference type="SUPFAM" id="SSF51735">
    <property type="entry name" value="NAD(P)-binding Rossmann-fold domains"/>
    <property type="match status" value="1"/>
</dbReference>
<organism evidence="3 4">
    <name type="scientific">Pseudallescheria apiosperma</name>
    <name type="common">Scedosporium apiospermum</name>
    <dbReference type="NCBI Taxonomy" id="563466"/>
    <lineage>
        <taxon>Eukaryota</taxon>
        <taxon>Fungi</taxon>
        <taxon>Dikarya</taxon>
        <taxon>Ascomycota</taxon>
        <taxon>Pezizomycotina</taxon>
        <taxon>Sordariomycetes</taxon>
        <taxon>Hypocreomycetidae</taxon>
        <taxon>Microascales</taxon>
        <taxon>Microascaceae</taxon>
        <taxon>Scedosporium</taxon>
    </lineage>
</organism>
<dbReference type="InterPro" id="IPR002347">
    <property type="entry name" value="SDR_fam"/>
</dbReference>
<keyword evidence="2 3" id="KW-0560">Oxidoreductase</keyword>
<evidence type="ECO:0000313" key="3">
    <source>
        <dbReference type="EMBL" id="KEZ45014.1"/>
    </source>
</evidence>
<accession>A0A084GCF2</accession>
<dbReference type="EC" id="1.1.1.298" evidence="3"/>
<sequence length="149" mass="16013">MVATMAQRLQAHRIDTLKQVASEINQEAGDGVRVLPVKLGVTNPDEVRTFVEKLPTEFQEVDVLVNDAGLAKGVAKAPEIAEDDMKVMFATNVTGLINMTQAILPSMLNRNNGEGSGDIINVGSIAGREPYVPLTINIDIPDSEKSLSN</sequence>
<keyword evidence="4" id="KW-1185">Reference proteome</keyword>
<evidence type="ECO:0000256" key="1">
    <source>
        <dbReference type="ARBA" id="ARBA00006484"/>
    </source>
</evidence>
<dbReference type="RefSeq" id="XP_016644813.1">
    <property type="nucleotide sequence ID" value="XM_016785437.1"/>
</dbReference>
<dbReference type="InterPro" id="IPR036291">
    <property type="entry name" value="NAD(P)-bd_dom_sf"/>
</dbReference>
<dbReference type="Gene3D" id="3.40.50.720">
    <property type="entry name" value="NAD(P)-binding Rossmann-like Domain"/>
    <property type="match status" value="1"/>
</dbReference>
<dbReference type="Proteomes" id="UP000028545">
    <property type="component" value="Unassembled WGS sequence"/>
</dbReference>
<dbReference type="HOGENOM" id="CLU_1750743_0_0_1"/>
<evidence type="ECO:0000256" key="2">
    <source>
        <dbReference type="ARBA" id="ARBA00023002"/>
    </source>
</evidence>
<name>A0A084GCF2_PSEDA</name>
<comment type="similarity">
    <text evidence="1">Belongs to the short-chain dehydrogenases/reductases (SDR) family.</text>
</comment>
<dbReference type="EMBL" id="JOWA01000086">
    <property type="protein sequence ID" value="KEZ45014.1"/>
    <property type="molecule type" value="Genomic_DNA"/>
</dbReference>
<dbReference type="PANTHER" id="PTHR42901:SF1">
    <property type="entry name" value="ALCOHOL DEHYDROGENASE"/>
    <property type="match status" value="1"/>
</dbReference>
<comment type="caution">
    <text evidence="3">The sequence shown here is derived from an EMBL/GenBank/DDBJ whole genome shotgun (WGS) entry which is preliminary data.</text>
</comment>
<evidence type="ECO:0000313" key="4">
    <source>
        <dbReference type="Proteomes" id="UP000028545"/>
    </source>
</evidence>
<dbReference type="OrthoDB" id="6251714at2759"/>
<dbReference type="PANTHER" id="PTHR42901">
    <property type="entry name" value="ALCOHOL DEHYDROGENASE"/>
    <property type="match status" value="1"/>
</dbReference>
<reference evidence="3 4" key="1">
    <citation type="journal article" date="2014" name="Genome Announc.">
        <title>Draft genome sequence of the pathogenic fungus Scedosporium apiospermum.</title>
        <authorList>
            <person name="Vandeputte P."/>
            <person name="Ghamrawi S."/>
            <person name="Rechenmann M."/>
            <person name="Iltis A."/>
            <person name="Giraud S."/>
            <person name="Fleury M."/>
            <person name="Thornton C."/>
            <person name="Delhaes L."/>
            <person name="Meyer W."/>
            <person name="Papon N."/>
            <person name="Bouchara J.P."/>
        </authorList>
    </citation>
    <scope>NUCLEOTIDE SEQUENCE [LARGE SCALE GENOMIC DNA]</scope>
    <source>
        <strain evidence="3 4">IHEM 14462</strain>
    </source>
</reference>
<dbReference type="AlphaFoldDB" id="A0A084GCF2"/>
<dbReference type="GO" id="GO:0035527">
    <property type="term" value="F:3-hydroxypropionate dehydrogenase (NADP+) activity"/>
    <property type="evidence" value="ECO:0007669"/>
    <property type="project" value="UniProtKB-EC"/>
</dbReference>
<dbReference type="VEuPathDB" id="FungiDB:SAPIO_CDS2407"/>
<dbReference type="Pfam" id="PF00106">
    <property type="entry name" value="adh_short"/>
    <property type="match status" value="1"/>
</dbReference>
<protein>
    <submittedName>
        <fullName evidence="3">3-hydroxypropionate dehydrogenase (NADP(+))</fullName>
        <ecNumber evidence="3">1.1.1.298</ecNumber>
    </submittedName>
</protein>
<dbReference type="GeneID" id="27721479"/>
<gene>
    <name evidence="3" type="ORF">SAPIO_CDS2407</name>
</gene>
<dbReference type="KEGG" id="sapo:SAPIO_CDS2407"/>